<organism evidence="1 2">
    <name type="scientific">Sphaerisporangium rubeum</name>
    <dbReference type="NCBI Taxonomy" id="321317"/>
    <lineage>
        <taxon>Bacteria</taxon>
        <taxon>Bacillati</taxon>
        <taxon>Actinomycetota</taxon>
        <taxon>Actinomycetes</taxon>
        <taxon>Streptosporangiales</taxon>
        <taxon>Streptosporangiaceae</taxon>
        <taxon>Sphaerisporangium</taxon>
    </lineage>
</organism>
<reference evidence="1 2" key="1">
    <citation type="submission" date="2020-08" db="EMBL/GenBank/DDBJ databases">
        <title>Sequencing the genomes of 1000 actinobacteria strains.</title>
        <authorList>
            <person name="Klenk H.-P."/>
        </authorList>
    </citation>
    <scope>NUCLEOTIDE SEQUENCE [LARGE SCALE GENOMIC DNA]</scope>
    <source>
        <strain evidence="1 2">DSM 44936</strain>
    </source>
</reference>
<dbReference type="EMBL" id="JACHIU010000001">
    <property type="protein sequence ID" value="MBB6474067.1"/>
    <property type="molecule type" value="Genomic_DNA"/>
</dbReference>
<sequence length="398" mass="42504">MNTRGAAGPPMSLEGIDHALRRRTEERDRVGGDLLDLDAHATHRLLTGMTPEGETGRRWDAARGATVTLWWLFDAYRRVLDQAAELRAAGRPDLEALTALLTGPSVELKPGDVPVEKRSLLRAAGEWVTLDAALARMDHAYREIAATVAAIDDAWSALLPTLDEADAARRAALDLAGGLGAPDPELDRLGDTLDRLRAAVTADPLGSAGRRDEIASVAGAVTARRAALERAAGIRDDYETRAGRLGERIDEVAEAESAARRARDVVLVKIADPALPALPDQAGALRDRLAALATVRGRWLELAGRMADLERAVEDSLSRATAIGESIAGLIGRRDELRGRLTAYQAKAARLGRAEDLALAALYGKARDLLWTAPCDLRGATVAVAEYQRAINRIGAAG</sequence>
<gene>
    <name evidence="1" type="ORF">BJ992_003498</name>
</gene>
<accession>A0A7X0IF44</accession>
<protein>
    <submittedName>
        <fullName evidence="1">Uncharacterized protein</fullName>
    </submittedName>
</protein>
<proteinExistence type="predicted"/>
<comment type="caution">
    <text evidence="1">The sequence shown here is derived from an EMBL/GenBank/DDBJ whole genome shotgun (WGS) entry which is preliminary data.</text>
</comment>
<evidence type="ECO:0000313" key="1">
    <source>
        <dbReference type="EMBL" id="MBB6474067.1"/>
    </source>
</evidence>
<dbReference type="Proteomes" id="UP000555564">
    <property type="component" value="Unassembled WGS sequence"/>
</dbReference>
<dbReference type="RefSeq" id="WP_343072713.1">
    <property type="nucleotide sequence ID" value="NZ_JACHIU010000001.1"/>
</dbReference>
<dbReference type="AlphaFoldDB" id="A0A7X0IF44"/>
<keyword evidence="2" id="KW-1185">Reference proteome</keyword>
<name>A0A7X0IF44_9ACTN</name>
<evidence type="ECO:0000313" key="2">
    <source>
        <dbReference type="Proteomes" id="UP000555564"/>
    </source>
</evidence>